<reference evidence="2" key="1">
    <citation type="submission" date="2019-08" db="EMBL/GenBank/DDBJ databases">
        <authorList>
            <person name="Kucharzyk K."/>
            <person name="Murdoch R.W."/>
            <person name="Higgins S."/>
            <person name="Loffler F."/>
        </authorList>
    </citation>
    <scope>NUCLEOTIDE SEQUENCE</scope>
</reference>
<dbReference type="InterPro" id="IPR000489">
    <property type="entry name" value="Pterin-binding_dom"/>
</dbReference>
<proteinExistence type="predicted"/>
<dbReference type="AlphaFoldDB" id="A0A645G7U5"/>
<dbReference type="Gene3D" id="3.20.20.20">
    <property type="entry name" value="Dihydropteroate synthase-like"/>
    <property type="match status" value="1"/>
</dbReference>
<sequence length="55" mass="5879">MIGYATDEPNPEKRLEGTIAANVLGISKGCGIIRVHDVKSNRLAAVMADKILKSI</sequence>
<dbReference type="PROSITE" id="PS50972">
    <property type="entry name" value="PTERIN_BINDING"/>
    <property type="match status" value="1"/>
</dbReference>
<name>A0A645G7U5_9ZZZZ</name>
<dbReference type="EMBL" id="VSSQ01071323">
    <property type="protein sequence ID" value="MPN22958.1"/>
    <property type="molecule type" value="Genomic_DNA"/>
</dbReference>
<dbReference type="InterPro" id="IPR011005">
    <property type="entry name" value="Dihydropteroate_synth-like_sf"/>
</dbReference>
<protein>
    <recommendedName>
        <fullName evidence="1">Pterin-binding domain-containing protein</fullName>
    </recommendedName>
</protein>
<comment type="caution">
    <text evidence="2">The sequence shown here is derived from an EMBL/GenBank/DDBJ whole genome shotgun (WGS) entry which is preliminary data.</text>
</comment>
<evidence type="ECO:0000313" key="2">
    <source>
        <dbReference type="EMBL" id="MPN22958.1"/>
    </source>
</evidence>
<evidence type="ECO:0000259" key="1">
    <source>
        <dbReference type="PROSITE" id="PS50972"/>
    </source>
</evidence>
<organism evidence="2">
    <name type="scientific">bioreactor metagenome</name>
    <dbReference type="NCBI Taxonomy" id="1076179"/>
    <lineage>
        <taxon>unclassified sequences</taxon>
        <taxon>metagenomes</taxon>
        <taxon>ecological metagenomes</taxon>
    </lineage>
</organism>
<accession>A0A645G7U5</accession>
<feature type="domain" description="Pterin-binding" evidence="1">
    <location>
        <begin position="1"/>
        <end position="46"/>
    </location>
</feature>
<dbReference type="SUPFAM" id="SSF51717">
    <property type="entry name" value="Dihydropteroate synthetase-like"/>
    <property type="match status" value="1"/>
</dbReference>
<dbReference type="GO" id="GO:0042558">
    <property type="term" value="P:pteridine-containing compound metabolic process"/>
    <property type="evidence" value="ECO:0007669"/>
    <property type="project" value="InterPro"/>
</dbReference>
<gene>
    <name evidence="2" type="ORF">SDC9_170343</name>
</gene>